<protein>
    <submittedName>
        <fullName evidence="3">Cyclic nucleotide-binding protein</fullName>
    </submittedName>
</protein>
<organism evidence="3 4">
    <name type="scientific">Pseudocohnilembus persalinus</name>
    <name type="common">Ciliate</name>
    <dbReference type="NCBI Taxonomy" id="266149"/>
    <lineage>
        <taxon>Eukaryota</taxon>
        <taxon>Sar</taxon>
        <taxon>Alveolata</taxon>
        <taxon>Ciliophora</taxon>
        <taxon>Intramacronucleata</taxon>
        <taxon>Oligohymenophorea</taxon>
        <taxon>Scuticociliatia</taxon>
        <taxon>Philasterida</taxon>
        <taxon>Pseudocohnilembidae</taxon>
        <taxon>Pseudocohnilembus</taxon>
    </lineage>
</organism>
<dbReference type="Gene3D" id="1.10.287.70">
    <property type="match status" value="1"/>
</dbReference>
<dbReference type="PROSITE" id="PS50042">
    <property type="entry name" value="CNMP_BINDING_3"/>
    <property type="match status" value="1"/>
</dbReference>
<feature type="domain" description="Cyclic nucleotide-binding" evidence="2">
    <location>
        <begin position="298"/>
        <end position="408"/>
    </location>
</feature>
<keyword evidence="1" id="KW-1133">Transmembrane helix</keyword>
<dbReference type="Proteomes" id="UP000054937">
    <property type="component" value="Unassembled WGS sequence"/>
</dbReference>
<feature type="transmembrane region" description="Helical" evidence="1">
    <location>
        <begin position="101"/>
        <end position="122"/>
    </location>
</feature>
<feature type="transmembrane region" description="Helical" evidence="1">
    <location>
        <begin position="166"/>
        <end position="184"/>
    </location>
</feature>
<dbReference type="CDD" id="cd00038">
    <property type="entry name" value="CAP_ED"/>
    <property type="match status" value="1"/>
</dbReference>
<name>A0A0V0QRM4_PSEPJ</name>
<dbReference type="GO" id="GO:0005249">
    <property type="term" value="F:voltage-gated potassium channel activity"/>
    <property type="evidence" value="ECO:0007669"/>
    <property type="project" value="TreeGrafter"/>
</dbReference>
<dbReference type="AlphaFoldDB" id="A0A0V0QRM4"/>
<dbReference type="EMBL" id="LDAU01000110">
    <property type="protein sequence ID" value="KRX04813.1"/>
    <property type="molecule type" value="Genomic_DNA"/>
</dbReference>
<dbReference type="InterPro" id="IPR000595">
    <property type="entry name" value="cNMP-bd_dom"/>
</dbReference>
<dbReference type="GO" id="GO:0003254">
    <property type="term" value="P:regulation of membrane depolarization"/>
    <property type="evidence" value="ECO:0007669"/>
    <property type="project" value="TreeGrafter"/>
</dbReference>
<dbReference type="PANTHER" id="PTHR45689:SF5">
    <property type="entry name" value="I[[H]] CHANNEL, ISOFORM E"/>
    <property type="match status" value="1"/>
</dbReference>
<evidence type="ECO:0000256" key="1">
    <source>
        <dbReference type="SAM" id="Phobius"/>
    </source>
</evidence>
<gene>
    <name evidence="3" type="ORF">PPERSA_06447</name>
</gene>
<dbReference type="InterPro" id="IPR014710">
    <property type="entry name" value="RmlC-like_jellyroll"/>
</dbReference>
<evidence type="ECO:0000259" key="2">
    <source>
        <dbReference type="PROSITE" id="PS50042"/>
    </source>
</evidence>
<dbReference type="SMART" id="SM00100">
    <property type="entry name" value="cNMP"/>
    <property type="match status" value="1"/>
</dbReference>
<dbReference type="InterPro" id="IPR051413">
    <property type="entry name" value="K/Na_HCN_channel"/>
</dbReference>
<dbReference type="InterPro" id="IPR018490">
    <property type="entry name" value="cNMP-bd_dom_sf"/>
</dbReference>
<feature type="transmembrane region" description="Helical" evidence="1">
    <location>
        <begin position="26"/>
        <end position="47"/>
    </location>
</feature>
<feature type="transmembrane region" description="Helical" evidence="1">
    <location>
        <begin position="191"/>
        <end position="216"/>
    </location>
</feature>
<proteinExistence type="predicted"/>
<dbReference type="InParanoid" id="A0A0V0QRM4"/>
<keyword evidence="1" id="KW-0472">Membrane</keyword>
<dbReference type="GO" id="GO:0035725">
    <property type="term" value="P:sodium ion transmembrane transport"/>
    <property type="evidence" value="ECO:0007669"/>
    <property type="project" value="TreeGrafter"/>
</dbReference>
<dbReference type="Pfam" id="PF00027">
    <property type="entry name" value="cNMP_binding"/>
    <property type="match status" value="1"/>
</dbReference>
<evidence type="ECO:0000313" key="3">
    <source>
        <dbReference type="EMBL" id="KRX04813.1"/>
    </source>
</evidence>
<reference evidence="3 4" key="1">
    <citation type="journal article" date="2015" name="Sci. Rep.">
        <title>Genome of the facultative scuticociliatosis pathogen Pseudocohnilembus persalinus provides insight into its virulence through horizontal gene transfer.</title>
        <authorList>
            <person name="Xiong J."/>
            <person name="Wang G."/>
            <person name="Cheng J."/>
            <person name="Tian M."/>
            <person name="Pan X."/>
            <person name="Warren A."/>
            <person name="Jiang C."/>
            <person name="Yuan D."/>
            <person name="Miao W."/>
        </authorList>
    </citation>
    <scope>NUCLEOTIDE SEQUENCE [LARGE SCALE GENOMIC DNA]</scope>
    <source>
        <strain evidence="3">36N120E</strain>
    </source>
</reference>
<sequence>MTNQMEEEEEQQETEQGMKTIQPGNIFKLFFDLFFCILIVLRLFIWTVQLSFCLYEVDQCVDMLGNYFDYVVLVSFLINYVLQLNSGYFENGNVNIKKKEIIANYFDNCFCYDLIAFIPVFYNSFINDHSSDIAIYIGVIQVQNNKVDNSWISHQGYMDKSYYERYIYSFYWSTCTMVTILIFVPQSQIEILFSIIAIFITCGLFGYTLNTIGLVLDTIYKKENDINREKSQLSHFLFSKQISQNLKEKIQGYFNFLHKQQKNINTQEEQEIISKLSPELLKQLKNQLYKPILKKFTLLKCIFSDSIIQDTMTIIEEQFKPSGTILYQQGETASLDLYLLLKGKVAIMVKPKSEKNKKKQQIIIKNVKVGEQFGQIQFFTGLERQQTAVCIEPCTILKIQRQQFIELLDQHQQDKQIFFNLKDTLLNKYIYQNNQEIQEYRLFSCEICDKNNHYTQYCPQISLVHKHRSRQKLSDIFQLQTLSINSVLIQKKLNQNPLTYQQRRNILCPLTTGK</sequence>
<comment type="caution">
    <text evidence="3">The sequence shown here is derived from an EMBL/GenBank/DDBJ whole genome shotgun (WGS) entry which is preliminary data.</text>
</comment>
<dbReference type="Gene3D" id="2.60.120.10">
    <property type="entry name" value="Jelly Rolls"/>
    <property type="match status" value="1"/>
</dbReference>
<keyword evidence="1" id="KW-0812">Transmembrane</keyword>
<dbReference type="SUPFAM" id="SSF51206">
    <property type="entry name" value="cAMP-binding domain-like"/>
    <property type="match status" value="1"/>
</dbReference>
<dbReference type="GO" id="GO:0098855">
    <property type="term" value="C:HCN channel complex"/>
    <property type="evidence" value="ECO:0007669"/>
    <property type="project" value="TreeGrafter"/>
</dbReference>
<feature type="transmembrane region" description="Helical" evidence="1">
    <location>
        <begin position="67"/>
        <end position="89"/>
    </location>
</feature>
<keyword evidence="4" id="KW-1185">Reference proteome</keyword>
<dbReference type="PANTHER" id="PTHR45689">
    <property type="entry name" value="I[[H]] CHANNEL, ISOFORM E"/>
    <property type="match status" value="1"/>
</dbReference>
<accession>A0A0V0QRM4</accession>
<evidence type="ECO:0000313" key="4">
    <source>
        <dbReference type="Proteomes" id="UP000054937"/>
    </source>
</evidence>
<dbReference type="SUPFAM" id="SSF81324">
    <property type="entry name" value="Voltage-gated potassium channels"/>
    <property type="match status" value="1"/>
</dbReference>